<feature type="domain" description="DUF5689" evidence="2">
    <location>
        <begin position="44"/>
        <end position="283"/>
    </location>
</feature>
<organism evidence="3 4">
    <name type="scientific">Ancylomarina euxinus</name>
    <dbReference type="NCBI Taxonomy" id="2283627"/>
    <lineage>
        <taxon>Bacteria</taxon>
        <taxon>Pseudomonadati</taxon>
        <taxon>Bacteroidota</taxon>
        <taxon>Bacteroidia</taxon>
        <taxon>Marinilabiliales</taxon>
        <taxon>Marinifilaceae</taxon>
        <taxon>Ancylomarina</taxon>
    </lineage>
</organism>
<evidence type="ECO:0000313" key="3">
    <source>
        <dbReference type="EMBL" id="RRG24591.1"/>
    </source>
</evidence>
<dbReference type="OrthoDB" id="1492759at2"/>
<evidence type="ECO:0000259" key="2">
    <source>
        <dbReference type="Pfam" id="PF18942"/>
    </source>
</evidence>
<evidence type="ECO:0000256" key="1">
    <source>
        <dbReference type="SAM" id="SignalP"/>
    </source>
</evidence>
<protein>
    <recommendedName>
        <fullName evidence="2">DUF5689 domain-containing protein</fullName>
    </recommendedName>
</protein>
<keyword evidence="1" id="KW-0732">Signal</keyword>
<dbReference type="Proteomes" id="UP000285794">
    <property type="component" value="Unassembled WGS sequence"/>
</dbReference>
<reference evidence="3 4" key="1">
    <citation type="submission" date="2018-07" db="EMBL/GenBank/DDBJ databases">
        <title>Draft genome sequence of Ancylomarina sp. M1P.</title>
        <authorList>
            <person name="Yadav S."/>
            <person name="Villanueva L."/>
            <person name="Damste J.S.S."/>
        </authorList>
    </citation>
    <scope>NUCLEOTIDE SEQUENCE [LARGE SCALE GENOMIC DNA]</scope>
    <source>
        <strain evidence="3 4">M1P</strain>
    </source>
</reference>
<dbReference type="Pfam" id="PF18942">
    <property type="entry name" value="DUF5689"/>
    <property type="match status" value="1"/>
</dbReference>
<dbReference type="EMBL" id="QQWG01000001">
    <property type="protein sequence ID" value="RRG24591.1"/>
    <property type="molecule type" value="Genomic_DNA"/>
</dbReference>
<accession>A0A425Y7U7</accession>
<dbReference type="NCBIfam" id="NF038128">
    <property type="entry name" value="choice_anch_J"/>
    <property type="match status" value="1"/>
</dbReference>
<evidence type="ECO:0000313" key="4">
    <source>
        <dbReference type="Proteomes" id="UP000285794"/>
    </source>
</evidence>
<feature type="chain" id="PRO_5019415747" description="DUF5689 domain-containing protein" evidence="1">
    <location>
        <begin position="23"/>
        <end position="479"/>
    </location>
</feature>
<proteinExistence type="predicted"/>
<dbReference type="InterPro" id="IPR043744">
    <property type="entry name" value="DUF5689"/>
</dbReference>
<keyword evidence="4" id="KW-1185">Reference proteome</keyword>
<feature type="signal peptide" evidence="1">
    <location>
        <begin position="1"/>
        <end position="22"/>
    </location>
</feature>
<comment type="caution">
    <text evidence="3">The sequence shown here is derived from an EMBL/GenBank/DDBJ whole genome shotgun (WGS) entry which is preliminary data.</text>
</comment>
<name>A0A425Y7U7_9BACT</name>
<dbReference type="RefSeq" id="WP_125028952.1">
    <property type="nucleotide sequence ID" value="NZ_JAPXVP010000001.1"/>
</dbReference>
<dbReference type="AlphaFoldDB" id="A0A425Y7U7"/>
<gene>
    <name evidence="3" type="ORF">DWB61_00825</name>
</gene>
<sequence length="479" mass="52433">MKKISLYIIAALFGLLFLNSCIDDDFAEPIIVESIFTLPEGAIVKTIPELKKIYTDANPRAKNPIMNADLFKVIEEDFYVSGYVVSNDEFGNFYKNIVIQGELDGSSEGINISIGESDLNSKFAVGQKVWVKCQGLTLGLYGNNVQIGGGNYWYKFKEFRLSPILSPAISSHIFRDGSIQTIPTKIKTIDQLTADDRFTLITLNDIQFKGGDAGTTWANVLNDHSPVFPFKSTIIEDANGNELTVFTSDFSDFGSKLTPTGSGTIIGVLSAHNGEPQLVVNSISIADVDMTGNRFGTSGGDNGGDYSGTLIKVDNFNADFTGQVVEKSITSEGWHNIKEKGSRDWIAKVFNNDTYAQSTGYKATDDEIVSWLISPAVSVSTQKVFSVSTSKAYWAHADTKHPLEIVYADDFDGSNYKTATWQTLDVTVAQKSDGDNAWISSGNVNLPVIDGKHISIAFKYIGSKTETTTYRLDKIKVSE</sequence>